<evidence type="ECO:0000313" key="3">
    <source>
        <dbReference type="Proteomes" id="UP000796880"/>
    </source>
</evidence>
<name>A0A8K0HBU9_9ROSA</name>
<evidence type="ECO:0000256" key="1">
    <source>
        <dbReference type="SAM" id="MobiDB-lite"/>
    </source>
</evidence>
<keyword evidence="3" id="KW-1185">Reference proteome</keyword>
<dbReference type="EMBL" id="VOIH02000004">
    <property type="protein sequence ID" value="KAF3449024.1"/>
    <property type="molecule type" value="Genomic_DNA"/>
</dbReference>
<proteinExistence type="predicted"/>
<comment type="caution">
    <text evidence="2">The sequence shown here is derived from an EMBL/GenBank/DDBJ whole genome shotgun (WGS) entry which is preliminary data.</text>
</comment>
<dbReference type="AlphaFoldDB" id="A0A8K0HBU9"/>
<organism evidence="2 3">
    <name type="scientific">Rhamnella rubrinervis</name>
    <dbReference type="NCBI Taxonomy" id="2594499"/>
    <lineage>
        <taxon>Eukaryota</taxon>
        <taxon>Viridiplantae</taxon>
        <taxon>Streptophyta</taxon>
        <taxon>Embryophyta</taxon>
        <taxon>Tracheophyta</taxon>
        <taxon>Spermatophyta</taxon>
        <taxon>Magnoliopsida</taxon>
        <taxon>eudicotyledons</taxon>
        <taxon>Gunneridae</taxon>
        <taxon>Pentapetalae</taxon>
        <taxon>rosids</taxon>
        <taxon>fabids</taxon>
        <taxon>Rosales</taxon>
        <taxon>Rhamnaceae</taxon>
        <taxon>rhamnoid group</taxon>
        <taxon>Rhamneae</taxon>
        <taxon>Rhamnella</taxon>
    </lineage>
</organism>
<evidence type="ECO:0000313" key="2">
    <source>
        <dbReference type="EMBL" id="KAF3449024.1"/>
    </source>
</evidence>
<feature type="compositionally biased region" description="Basic and acidic residues" evidence="1">
    <location>
        <begin position="1"/>
        <end position="16"/>
    </location>
</feature>
<reference evidence="2" key="1">
    <citation type="submission" date="2020-03" db="EMBL/GenBank/DDBJ databases">
        <title>A high-quality chromosome-level genome assembly of a woody plant with both climbing and erect habits, Rhamnella rubrinervis.</title>
        <authorList>
            <person name="Lu Z."/>
            <person name="Yang Y."/>
            <person name="Zhu X."/>
            <person name="Sun Y."/>
        </authorList>
    </citation>
    <scope>NUCLEOTIDE SEQUENCE</scope>
    <source>
        <strain evidence="2">BYM</strain>
        <tissue evidence="2">Leaf</tissue>
    </source>
</reference>
<sequence length="101" mass="10821">MSHVDLEQGSGGDHRRSFAGSEVSADGSVCISDADYASCHSQFFSTNGGSYDEYRFAFVCDPEAGVVSDNDSPRASSASDCSSIFVEVESGFRKSKCNWPK</sequence>
<dbReference type="Proteomes" id="UP000796880">
    <property type="component" value="Unassembled WGS sequence"/>
</dbReference>
<gene>
    <name evidence="2" type="ORF">FNV43_RR09748</name>
</gene>
<accession>A0A8K0HBU9</accession>
<protein>
    <submittedName>
        <fullName evidence="2">Uncharacterized protein</fullName>
    </submittedName>
</protein>
<feature type="region of interest" description="Disordered" evidence="1">
    <location>
        <begin position="1"/>
        <end position="22"/>
    </location>
</feature>